<keyword evidence="3" id="KW-1185">Reference proteome</keyword>
<dbReference type="AlphaFoldDB" id="A0AA88KEZ0"/>
<evidence type="ECO:0000313" key="3">
    <source>
        <dbReference type="Proteomes" id="UP000816034"/>
    </source>
</evidence>
<dbReference type="Proteomes" id="UP000816034">
    <property type="component" value="Unassembled WGS sequence"/>
</dbReference>
<dbReference type="EMBL" id="PYSW02000052">
    <property type="protein sequence ID" value="KAG2373641.1"/>
    <property type="molecule type" value="Genomic_DNA"/>
</dbReference>
<dbReference type="RefSeq" id="XP_044542815.1">
    <property type="nucleotide sequence ID" value="XM_044687640.1"/>
</dbReference>
<evidence type="ECO:0000313" key="2">
    <source>
        <dbReference type="EMBL" id="KAG2373641.1"/>
    </source>
</evidence>
<protein>
    <submittedName>
        <fullName evidence="2">Uncharacterized protein</fullName>
    </submittedName>
</protein>
<sequence length="476" mass="55678">MISNHINPSEEEQIVFLEHTYDISITSSDADLSYSCLMFQRLIGYLSKTTQHSKVKKIPDKNTLQRIWKAILSCHKHHIQQGYQQLSLPDLEIANGIDILTDIIPLYFDGGRMTEMFPGIDIHHKSQYYCSRNEMHIEDFKLSRDVIENLARPYGSRLLRFFSTFFFEHMLHLFRVLEKECGKMEYHREVEKSTTRDDLRKTVFSEFAMLKYSDNIENKDKISTSIKLYVSMLNEDSNFFSNIRYNVKDQKHLEMISKLLSCLYCSMRAHTRNQHHDLTLLFSQDQTQSNDFIKYCLLEHFFACFDDEARVCAVLESIFSHYTSVNGKSMRGMLRQVKTYISFKHVRGHPNAYGMTLCCLLVLLRLMTSSYEHQQQFGKDEEELLLFSEEDYESCKAFVAHGRQLSLSLALHESIPNHKKRKSNNKTKQNATDSKKKKLDTLNDTLILSASDSNTIPMRQMKRILYCAVLLLVVHL</sequence>
<comment type="caution">
    <text evidence="2">The sequence shown here is derived from an EMBL/GenBank/DDBJ whole genome shotgun (WGS) entry which is preliminary data.</text>
</comment>
<evidence type="ECO:0000256" key="1">
    <source>
        <dbReference type="SAM" id="MobiDB-lite"/>
    </source>
</evidence>
<dbReference type="GeneID" id="68104384"/>
<name>A0AA88KEZ0_NAELO</name>
<feature type="region of interest" description="Disordered" evidence="1">
    <location>
        <begin position="416"/>
        <end position="435"/>
    </location>
</feature>
<gene>
    <name evidence="2" type="ORF">C9374_011930</name>
</gene>
<proteinExistence type="predicted"/>
<organism evidence="2 3">
    <name type="scientific">Naegleria lovaniensis</name>
    <name type="common">Amoeba</name>
    <dbReference type="NCBI Taxonomy" id="51637"/>
    <lineage>
        <taxon>Eukaryota</taxon>
        <taxon>Discoba</taxon>
        <taxon>Heterolobosea</taxon>
        <taxon>Tetramitia</taxon>
        <taxon>Eutetramitia</taxon>
        <taxon>Vahlkampfiidae</taxon>
        <taxon>Naegleria</taxon>
    </lineage>
</organism>
<reference evidence="2 3" key="1">
    <citation type="journal article" date="2018" name="BMC Genomics">
        <title>The genome of Naegleria lovaniensis, the basis for a comparative approach to unravel pathogenicity factors of the human pathogenic amoeba N. fowleri.</title>
        <authorList>
            <person name="Liechti N."/>
            <person name="Schurch N."/>
            <person name="Bruggmann R."/>
            <person name="Wittwer M."/>
        </authorList>
    </citation>
    <scope>NUCLEOTIDE SEQUENCE [LARGE SCALE GENOMIC DNA]</scope>
    <source>
        <strain evidence="2 3">ATCC 30569</strain>
    </source>
</reference>
<accession>A0AA88KEZ0</accession>